<reference evidence="2 3" key="1">
    <citation type="submission" date="2021-07" db="EMBL/GenBank/DDBJ databases">
        <authorList>
            <consortium name="Genoscope - CEA"/>
            <person name="William W."/>
        </authorList>
    </citation>
    <scope>NUCLEOTIDE SEQUENCE [LARGE SCALE GENOMIC DNA]</scope>
</reference>
<feature type="transmembrane region" description="Helical" evidence="1">
    <location>
        <begin position="24"/>
        <end position="49"/>
    </location>
</feature>
<dbReference type="EMBL" id="LS974618">
    <property type="protein sequence ID" value="CAG7892011.1"/>
    <property type="molecule type" value="Genomic_DNA"/>
</dbReference>
<dbReference type="AlphaFoldDB" id="A0A8D9H5N8"/>
<dbReference type="Proteomes" id="UP000694005">
    <property type="component" value="Chromosome A02"/>
</dbReference>
<proteinExistence type="predicted"/>
<name>A0A8D9H5N8_BRACM</name>
<evidence type="ECO:0000313" key="2">
    <source>
        <dbReference type="EMBL" id="CAG7892011.1"/>
    </source>
</evidence>
<keyword evidence="1" id="KW-1133">Transmembrane helix</keyword>
<organism evidence="2 3">
    <name type="scientific">Brassica campestris</name>
    <name type="common">Field mustard</name>
    <dbReference type="NCBI Taxonomy" id="3711"/>
    <lineage>
        <taxon>Eukaryota</taxon>
        <taxon>Viridiplantae</taxon>
        <taxon>Streptophyta</taxon>
        <taxon>Embryophyta</taxon>
        <taxon>Tracheophyta</taxon>
        <taxon>Spermatophyta</taxon>
        <taxon>Magnoliopsida</taxon>
        <taxon>eudicotyledons</taxon>
        <taxon>Gunneridae</taxon>
        <taxon>Pentapetalae</taxon>
        <taxon>rosids</taxon>
        <taxon>malvids</taxon>
        <taxon>Brassicales</taxon>
        <taxon>Brassicaceae</taxon>
        <taxon>Brassiceae</taxon>
        <taxon>Brassica</taxon>
    </lineage>
</organism>
<keyword evidence="1" id="KW-0472">Membrane</keyword>
<protein>
    <submittedName>
        <fullName evidence="2">Uncharacterized protein</fullName>
    </submittedName>
</protein>
<accession>A0A8D9H5N8</accession>
<gene>
    <name evidence="2" type="ORF">BRAPAZ1V2_A02P09630.2</name>
</gene>
<evidence type="ECO:0000313" key="3">
    <source>
        <dbReference type="Proteomes" id="UP000694005"/>
    </source>
</evidence>
<evidence type="ECO:0000256" key="1">
    <source>
        <dbReference type="SAM" id="Phobius"/>
    </source>
</evidence>
<dbReference type="Gramene" id="A02p09630.2_BraZ1">
    <property type="protein sequence ID" value="A02p09630.2_BraZ1.CDS.1"/>
    <property type="gene ID" value="A02g09630.2_BraZ1"/>
</dbReference>
<sequence length="64" mass="7067">MSIAPSSQVLVGSIDLLTGPQTEISLICTLILTDTLCLLSSMFFSFMFLQKNVYRSISLYTSNI</sequence>
<keyword evidence="1" id="KW-0812">Transmembrane</keyword>